<reference evidence="2 3" key="1">
    <citation type="journal article" date="2014" name="PLoS Genet.">
        <title>Phylogenetically driven sequencing of extremely halophilic archaea reveals strategies for static and dynamic osmo-response.</title>
        <authorList>
            <person name="Becker E.A."/>
            <person name="Seitzer P.M."/>
            <person name="Tritt A."/>
            <person name="Larsen D."/>
            <person name="Krusor M."/>
            <person name="Yao A.I."/>
            <person name="Wu D."/>
            <person name="Madern D."/>
            <person name="Eisen J.A."/>
            <person name="Darling A.E."/>
            <person name="Facciotti M.T."/>
        </authorList>
    </citation>
    <scope>NUCLEOTIDE SEQUENCE [LARGE SCALE GENOMIC DNA]</scope>
    <source>
        <strain evidence="2 3">JCM 10717</strain>
    </source>
</reference>
<feature type="compositionally biased region" description="Polar residues" evidence="1">
    <location>
        <begin position="74"/>
        <end position="83"/>
    </location>
</feature>
<sequence>MTVLNGVAYGHSEAAESEDPPDQHRARTRTSLSRPSQTQRKLSLIHISERAVAYGHSEAAESEDPPDQHRARTRTSLSRPSQTQRKRLVRQPGAGWMPADPQLVAAEFERTPGRPHSQP</sequence>
<name>M0I6U1_HALVO</name>
<protein>
    <submittedName>
        <fullName evidence="2">Uncharacterized protein</fullName>
    </submittedName>
</protein>
<feature type="region of interest" description="Disordered" evidence="1">
    <location>
        <begin position="1"/>
        <end position="119"/>
    </location>
</feature>
<evidence type="ECO:0000256" key="1">
    <source>
        <dbReference type="SAM" id="MobiDB-lite"/>
    </source>
</evidence>
<dbReference type="RefSeq" id="WP_006600658.1">
    <property type="nucleotide sequence ID" value="NZ_AOLL01000011.1"/>
</dbReference>
<feature type="compositionally biased region" description="Polar residues" evidence="1">
    <location>
        <begin position="29"/>
        <end position="41"/>
    </location>
</feature>
<gene>
    <name evidence="2" type="ORF">C452_07853</name>
</gene>
<comment type="caution">
    <text evidence="2">The sequence shown here is derived from an EMBL/GenBank/DDBJ whole genome shotgun (WGS) entry which is preliminary data.</text>
</comment>
<dbReference type="Proteomes" id="UP000011577">
    <property type="component" value="Unassembled WGS sequence"/>
</dbReference>
<evidence type="ECO:0000313" key="3">
    <source>
        <dbReference type="Proteomes" id="UP000011577"/>
    </source>
</evidence>
<accession>M0I6U1</accession>
<evidence type="ECO:0000313" key="2">
    <source>
        <dbReference type="EMBL" id="ELZ92515.1"/>
    </source>
</evidence>
<dbReference type="AlphaFoldDB" id="M0I6U1"/>
<dbReference type="EMBL" id="AOLL01000011">
    <property type="protein sequence ID" value="ELZ92515.1"/>
    <property type="molecule type" value="Genomic_DNA"/>
</dbReference>
<proteinExistence type="predicted"/>
<organism evidence="2 3">
    <name type="scientific">Haloferax volcanii JCM 10717</name>
    <dbReference type="NCBI Taxonomy" id="1227458"/>
    <lineage>
        <taxon>Archaea</taxon>
        <taxon>Methanobacteriati</taxon>
        <taxon>Methanobacteriota</taxon>
        <taxon>Stenosarchaea group</taxon>
        <taxon>Halobacteria</taxon>
        <taxon>Halobacteriales</taxon>
        <taxon>Haloferacaceae</taxon>
        <taxon>Haloferax</taxon>
    </lineage>
</organism>